<dbReference type="GO" id="GO:0016020">
    <property type="term" value="C:membrane"/>
    <property type="evidence" value="ECO:0007669"/>
    <property type="project" value="InterPro"/>
</dbReference>
<dbReference type="InterPro" id="IPR004089">
    <property type="entry name" value="MCPsignal_dom"/>
</dbReference>
<dbReference type="PANTHER" id="PTHR32089">
    <property type="entry name" value="METHYL-ACCEPTING CHEMOTAXIS PROTEIN MCPB"/>
    <property type="match status" value="1"/>
</dbReference>
<evidence type="ECO:0000313" key="6">
    <source>
        <dbReference type="EMBL" id="APM39622.1"/>
    </source>
</evidence>
<accession>A0A1L5F9G1</accession>
<feature type="coiled-coil region" evidence="4">
    <location>
        <begin position="47"/>
        <end position="91"/>
    </location>
</feature>
<comment type="similarity">
    <text evidence="2">Belongs to the methyl-accepting chemotaxis (MCP) protein family.</text>
</comment>
<keyword evidence="4" id="KW-0175">Coiled coil</keyword>
<dbReference type="Gene3D" id="1.10.287.950">
    <property type="entry name" value="Methyl-accepting chemotaxis protein"/>
    <property type="match status" value="1"/>
</dbReference>
<name>A0A1L5F9G1_CLOKL</name>
<gene>
    <name evidence="6" type="ORF">BS101_13170</name>
</gene>
<evidence type="ECO:0000256" key="1">
    <source>
        <dbReference type="ARBA" id="ARBA00023224"/>
    </source>
</evidence>
<dbReference type="SMART" id="SM00283">
    <property type="entry name" value="MA"/>
    <property type="match status" value="1"/>
</dbReference>
<dbReference type="InterPro" id="IPR004090">
    <property type="entry name" value="Chemotax_Me-accpt_rcpt"/>
</dbReference>
<dbReference type="EMBL" id="CP018335">
    <property type="protein sequence ID" value="APM39622.1"/>
    <property type="molecule type" value="Genomic_DNA"/>
</dbReference>
<dbReference type="SUPFAM" id="SSF58104">
    <property type="entry name" value="Methyl-accepting chemotaxis protein (MCP) signaling domain"/>
    <property type="match status" value="1"/>
</dbReference>
<protein>
    <submittedName>
        <fullName evidence="6">Methyl-accepting transducer</fullName>
    </submittedName>
</protein>
<dbReference type="Pfam" id="PF00015">
    <property type="entry name" value="MCPsignal"/>
    <property type="match status" value="1"/>
</dbReference>
<evidence type="ECO:0000256" key="4">
    <source>
        <dbReference type="SAM" id="Coils"/>
    </source>
</evidence>
<evidence type="ECO:0000313" key="7">
    <source>
        <dbReference type="Proteomes" id="UP000184604"/>
    </source>
</evidence>
<feature type="domain" description="Methyl-accepting transducer" evidence="5">
    <location>
        <begin position="53"/>
        <end position="289"/>
    </location>
</feature>
<dbReference type="AlphaFoldDB" id="A0A1L5F9G1"/>
<dbReference type="PRINTS" id="PR00260">
    <property type="entry name" value="CHEMTRNSDUCR"/>
</dbReference>
<dbReference type="OrthoDB" id="9807021at2"/>
<proteinExistence type="inferred from homology"/>
<evidence type="ECO:0000256" key="3">
    <source>
        <dbReference type="PROSITE-ProRule" id="PRU00284"/>
    </source>
</evidence>
<dbReference type="PROSITE" id="PS50111">
    <property type="entry name" value="CHEMOTAXIS_TRANSDUC_2"/>
    <property type="match status" value="1"/>
</dbReference>
<organism evidence="6 7">
    <name type="scientific">Clostridium kluyveri</name>
    <dbReference type="NCBI Taxonomy" id="1534"/>
    <lineage>
        <taxon>Bacteria</taxon>
        <taxon>Bacillati</taxon>
        <taxon>Bacillota</taxon>
        <taxon>Clostridia</taxon>
        <taxon>Eubacteriales</taxon>
        <taxon>Clostridiaceae</taxon>
        <taxon>Clostridium</taxon>
    </lineage>
</organism>
<dbReference type="GO" id="GO:0007165">
    <property type="term" value="P:signal transduction"/>
    <property type="evidence" value="ECO:0007669"/>
    <property type="project" value="UniProtKB-KW"/>
</dbReference>
<dbReference type="GO" id="GO:0006935">
    <property type="term" value="P:chemotaxis"/>
    <property type="evidence" value="ECO:0007669"/>
    <property type="project" value="InterPro"/>
</dbReference>
<dbReference type="PANTHER" id="PTHR32089:SF112">
    <property type="entry name" value="LYSOZYME-LIKE PROTEIN-RELATED"/>
    <property type="match status" value="1"/>
</dbReference>
<reference evidence="6 7" key="1">
    <citation type="submission" date="2016-12" db="EMBL/GenBank/DDBJ databases">
        <title>Complete genome sequence of Clostridium kluyveri JZZ isolated from the pit mud of a Chinese flavor liquor-making factory.</title>
        <authorList>
            <person name="Wang Y."/>
        </authorList>
    </citation>
    <scope>NUCLEOTIDE SEQUENCE [LARGE SCALE GENOMIC DNA]</scope>
    <source>
        <strain evidence="6 7">JZZ</strain>
    </source>
</reference>
<dbReference type="RefSeq" id="WP_073539240.1">
    <property type="nucleotide sequence ID" value="NZ_CP018335.1"/>
</dbReference>
<keyword evidence="1 3" id="KW-0807">Transducer</keyword>
<evidence type="ECO:0000259" key="5">
    <source>
        <dbReference type="PROSITE" id="PS50111"/>
    </source>
</evidence>
<sequence length="329" mass="37042">MSNMSFFKLKDKDNSTSKFNSRDIEIQYQQKYEKKKNDINRQTFEFLNQLHKKLENIIEQHNAVNSEHEILAELTEDIKNHMKSISSITNQTKESTSELYEEGNKLHNITESIIEKSIKGKEAVESIMGIITSLEDGIKETFDSMSKLADRFKEVNDITNLISGIANQTNLLALNAAIEAARAGESGRGFAVVAEEVKKLAEITGNSTKDISVLINTINGETKNVLKDAEKNTDMISNGIKVSVEAKEKIDDTLNSFETLEGIVKNLTDTMSMQIDNVGEVMEKIDTIDTILKDTNDQITLHVDEASVVDKYLTESVDELYEYTEKIKQ</sequence>
<dbReference type="GO" id="GO:0004888">
    <property type="term" value="F:transmembrane signaling receptor activity"/>
    <property type="evidence" value="ECO:0007669"/>
    <property type="project" value="InterPro"/>
</dbReference>
<dbReference type="Proteomes" id="UP000184604">
    <property type="component" value="Chromosome"/>
</dbReference>
<evidence type="ECO:0000256" key="2">
    <source>
        <dbReference type="ARBA" id="ARBA00029447"/>
    </source>
</evidence>